<dbReference type="InterPro" id="IPR002938">
    <property type="entry name" value="FAD-bd"/>
</dbReference>
<dbReference type="GO" id="GO:0071949">
    <property type="term" value="F:FAD binding"/>
    <property type="evidence" value="ECO:0007669"/>
    <property type="project" value="InterPro"/>
</dbReference>
<dbReference type="EMBL" id="CP036526">
    <property type="protein sequence ID" value="QDT11903.1"/>
    <property type="molecule type" value="Genomic_DNA"/>
</dbReference>
<dbReference type="Proteomes" id="UP000319817">
    <property type="component" value="Chromosome"/>
</dbReference>
<proteinExistence type="predicted"/>
<dbReference type="InterPro" id="IPR036188">
    <property type="entry name" value="FAD/NAD-bd_sf"/>
</dbReference>
<dbReference type="PRINTS" id="PR00420">
    <property type="entry name" value="RNGMNOXGNASE"/>
</dbReference>
<dbReference type="NCBIfam" id="NF004833">
    <property type="entry name" value="PRK06185.1-1"/>
    <property type="match status" value="1"/>
</dbReference>
<dbReference type="Gene3D" id="3.50.50.60">
    <property type="entry name" value="FAD/NAD(P)-binding domain"/>
    <property type="match status" value="2"/>
</dbReference>
<protein>
    <submittedName>
        <fullName evidence="3">Pentachlorophenol 4-monooxygenase</fullName>
        <ecNumber evidence="3">1.14.13.50</ecNumber>
    </submittedName>
</protein>
<dbReference type="NCBIfam" id="NF004834">
    <property type="entry name" value="PRK06185.1-3"/>
    <property type="match status" value="1"/>
</dbReference>
<dbReference type="PANTHER" id="PTHR43476:SF5">
    <property type="entry name" value="FAD-DEPENDENT MONOOXYGENASE"/>
    <property type="match status" value="1"/>
</dbReference>
<dbReference type="OrthoDB" id="9806565at2"/>
<evidence type="ECO:0000256" key="1">
    <source>
        <dbReference type="ARBA" id="ARBA00023002"/>
    </source>
</evidence>
<dbReference type="GO" id="GO:0018677">
    <property type="term" value="F:pentachlorophenol monooxygenase activity"/>
    <property type="evidence" value="ECO:0007669"/>
    <property type="project" value="UniProtKB-EC"/>
</dbReference>
<dbReference type="RefSeq" id="WP_145419664.1">
    <property type="nucleotide sequence ID" value="NZ_CP036526.1"/>
</dbReference>
<accession>A0A517NXP3</accession>
<keyword evidence="3" id="KW-0503">Monooxygenase</keyword>
<evidence type="ECO:0000259" key="2">
    <source>
        <dbReference type="Pfam" id="PF01494"/>
    </source>
</evidence>
<dbReference type="PANTHER" id="PTHR43476">
    <property type="entry name" value="3-(3-HYDROXY-PHENYL)PROPIONATE/3-HYDROXYCINNAMIC ACID HYDROXYLASE"/>
    <property type="match status" value="1"/>
</dbReference>
<reference evidence="3 4" key="1">
    <citation type="submission" date="2019-02" db="EMBL/GenBank/DDBJ databases">
        <title>Deep-cultivation of Planctomycetes and their phenomic and genomic characterization uncovers novel biology.</title>
        <authorList>
            <person name="Wiegand S."/>
            <person name="Jogler M."/>
            <person name="Boedeker C."/>
            <person name="Pinto D."/>
            <person name="Vollmers J."/>
            <person name="Rivas-Marin E."/>
            <person name="Kohn T."/>
            <person name="Peeters S.H."/>
            <person name="Heuer A."/>
            <person name="Rast P."/>
            <person name="Oberbeckmann S."/>
            <person name="Bunk B."/>
            <person name="Jeske O."/>
            <person name="Meyerdierks A."/>
            <person name="Storesund J.E."/>
            <person name="Kallscheuer N."/>
            <person name="Luecker S."/>
            <person name="Lage O.M."/>
            <person name="Pohl T."/>
            <person name="Merkel B.J."/>
            <person name="Hornburger P."/>
            <person name="Mueller R.-W."/>
            <person name="Bruemmer F."/>
            <person name="Labrenz M."/>
            <person name="Spormann A.M."/>
            <person name="Op den Camp H."/>
            <person name="Overmann J."/>
            <person name="Amann R."/>
            <person name="Jetten M.S.M."/>
            <person name="Mascher T."/>
            <person name="Medema M.H."/>
            <person name="Devos D.P."/>
            <person name="Kaster A.-K."/>
            <person name="Ovreas L."/>
            <person name="Rohde M."/>
            <person name="Galperin M.Y."/>
            <person name="Jogler C."/>
        </authorList>
    </citation>
    <scope>NUCLEOTIDE SEQUENCE [LARGE SCALE GENOMIC DNA]</scope>
    <source>
        <strain evidence="3 4">K23_9</strain>
    </source>
</reference>
<dbReference type="AlphaFoldDB" id="A0A517NXP3"/>
<evidence type="ECO:0000313" key="4">
    <source>
        <dbReference type="Proteomes" id="UP000319817"/>
    </source>
</evidence>
<organism evidence="3 4">
    <name type="scientific">Stieleria marina</name>
    <dbReference type="NCBI Taxonomy" id="1930275"/>
    <lineage>
        <taxon>Bacteria</taxon>
        <taxon>Pseudomonadati</taxon>
        <taxon>Planctomycetota</taxon>
        <taxon>Planctomycetia</taxon>
        <taxon>Pirellulales</taxon>
        <taxon>Pirellulaceae</taxon>
        <taxon>Stieleria</taxon>
    </lineage>
</organism>
<dbReference type="EC" id="1.14.13.50" evidence="3"/>
<keyword evidence="4" id="KW-1185">Reference proteome</keyword>
<dbReference type="InterPro" id="IPR050631">
    <property type="entry name" value="PheA/TfdB_FAD_monoxygenase"/>
</dbReference>
<gene>
    <name evidence="3" type="primary">pcpB</name>
    <name evidence="3" type="ORF">K239x_39050</name>
</gene>
<name>A0A517NXP3_9BACT</name>
<evidence type="ECO:0000313" key="3">
    <source>
        <dbReference type="EMBL" id="QDT11903.1"/>
    </source>
</evidence>
<keyword evidence="1 3" id="KW-0560">Oxidoreductase</keyword>
<sequence length="403" mass="44591">MSNQTIETNCCIVGGGPAGMMLGLLLARAGVDVTVLEKHGDFLRDFRGDTIHPSTTEILSDLGMLDDFLALNPQRLPTLSVEFNGQEFVGPDFTALSTKCPFIAMIPQWDFLSLLESHASRHPNFRLRMNTEVVGLTQSSERVSGVVTKTDHGELKVNASLIIAADGRRSIVREASQLPMREFGVPIDVLWFRIGRPESNTAHLLGHIRNDNMMVTIDRGQYIQAGVLIPKGNFDAIRDQGLDAFRERIVGIVPDLRSQVHSIESWDQIKLLTVQINRLDKWHRPGLLCIGDAAHAMSPAGGVGINLAIQDAVATANLLSAKLVAGNVQNDDLQAVQRRRMWPTKVTQRMQVVAHRYLVGGRPRFGLEKVFRLLLWLGRPIIPGLAARMIGIGIRSERVTRND</sequence>
<dbReference type="Pfam" id="PF01494">
    <property type="entry name" value="FAD_binding_3"/>
    <property type="match status" value="1"/>
</dbReference>
<feature type="domain" description="FAD-binding" evidence="2">
    <location>
        <begin position="7"/>
        <end position="340"/>
    </location>
</feature>
<dbReference type="SUPFAM" id="SSF51905">
    <property type="entry name" value="FAD/NAD(P)-binding domain"/>
    <property type="match status" value="1"/>
</dbReference>